<proteinExistence type="predicted"/>
<name>A0A1R3L0N0_9ROSI</name>
<comment type="caution">
    <text evidence="1">The sequence shown here is derived from an EMBL/GenBank/DDBJ whole genome shotgun (WGS) entry which is preliminary data.</text>
</comment>
<dbReference type="EMBL" id="AWUE01005771">
    <property type="protein sequence ID" value="OMP12867.1"/>
    <property type="molecule type" value="Genomic_DNA"/>
</dbReference>
<keyword evidence="2" id="KW-1185">Reference proteome</keyword>
<reference evidence="2" key="1">
    <citation type="submission" date="2013-09" db="EMBL/GenBank/DDBJ databases">
        <title>Corchorus olitorius genome sequencing.</title>
        <authorList>
            <person name="Alam M."/>
            <person name="Haque M.S."/>
            <person name="Islam M.S."/>
            <person name="Emdad E.M."/>
            <person name="Islam M.M."/>
            <person name="Ahmed B."/>
            <person name="Halim A."/>
            <person name="Hossen Q.M.M."/>
            <person name="Hossain M.Z."/>
            <person name="Ahmed R."/>
            <person name="Khan M.M."/>
            <person name="Islam R."/>
            <person name="Rashid M.M."/>
            <person name="Khan S.A."/>
            <person name="Rahman M.S."/>
            <person name="Alam M."/>
            <person name="Yahiya A.S."/>
            <person name="Khan M.S."/>
            <person name="Azam M.S."/>
            <person name="Haque T."/>
            <person name="Lashkar M.Z.H."/>
            <person name="Akhand A.I."/>
            <person name="Morshed G."/>
            <person name="Roy S."/>
            <person name="Uddin K.S."/>
            <person name="Rabeya T."/>
            <person name="Hossain A.S."/>
            <person name="Chowdhury A."/>
            <person name="Snigdha A.R."/>
            <person name="Mortoza M.S."/>
            <person name="Matin S.A."/>
            <person name="Hoque S.M.E."/>
            <person name="Islam M.K."/>
            <person name="Roy D.K."/>
            <person name="Haider R."/>
            <person name="Moosa M.M."/>
            <person name="Elias S.M."/>
            <person name="Hasan A.M."/>
            <person name="Jahan S."/>
            <person name="Shafiuddin M."/>
            <person name="Mahmood N."/>
            <person name="Shommy N.S."/>
        </authorList>
    </citation>
    <scope>NUCLEOTIDE SEQUENCE [LARGE SCALE GENOMIC DNA]</scope>
    <source>
        <strain evidence="2">cv. O-4</strain>
    </source>
</reference>
<accession>A0A1R3L0N0</accession>
<gene>
    <name evidence="1" type="ORF">COLO4_02661</name>
</gene>
<evidence type="ECO:0000313" key="1">
    <source>
        <dbReference type="EMBL" id="OMP12867.1"/>
    </source>
</evidence>
<dbReference type="Proteomes" id="UP000187203">
    <property type="component" value="Unassembled WGS sequence"/>
</dbReference>
<sequence>MSTNSSSILFINGPPVCMKFVRHPPSGMVRSLADGVCTLPTGLSTARVHKFACTPAEKKTARVRGQDVP</sequence>
<evidence type="ECO:0000313" key="2">
    <source>
        <dbReference type="Proteomes" id="UP000187203"/>
    </source>
</evidence>
<protein>
    <submittedName>
        <fullName evidence="1">NADH dehydrogenase</fullName>
    </submittedName>
</protein>
<organism evidence="1 2">
    <name type="scientific">Corchorus olitorius</name>
    <dbReference type="NCBI Taxonomy" id="93759"/>
    <lineage>
        <taxon>Eukaryota</taxon>
        <taxon>Viridiplantae</taxon>
        <taxon>Streptophyta</taxon>
        <taxon>Embryophyta</taxon>
        <taxon>Tracheophyta</taxon>
        <taxon>Spermatophyta</taxon>
        <taxon>Magnoliopsida</taxon>
        <taxon>eudicotyledons</taxon>
        <taxon>Gunneridae</taxon>
        <taxon>Pentapetalae</taxon>
        <taxon>rosids</taxon>
        <taxon>malvids</taxon>
        <taxon>Malvales</taxon>
        <taxon>Malvaceae</taxon>
        <taxon>Grewioideae</taxon>
        <taxon>Apeibeae</taxon>
        <taxon>Corchorus</taxon>
    </lineage>
</organism>
<dbReference type="AlphaFoldDB" id="A0A1R3L0N0"/>